<evidence type="ECO:0000313" key="2">
    <source>
        <dbReference type="Proteomes" id="UP000541352"/>
    </source>
</evidence>
<protein>
    <submittedName>
        <fullName evidence="1">Uncharacterized protein</fullName>
    </submittedName>
</protein>
<organism evidence="1 2">
    <name type="scientific">Runella defluvii</name>
    <dbReference type="NCBI Taxonomy" id="370973"/>
    <lineage>
        <taxon>Bacteria</taxon>
        <taxon>Pseudomonadati</taxon>
        <taxon>Bacteroidota</taxon>
        <taxon>Cytophagia</taxon>
        <taxon>Cytophagales</taxon>
        <taxon>Spirosomataceae</taxon>
        <taxon>Runella</taxon>
    </lineage>
</organism>
<keyword evidence="2" id="KW-1185">Reference proteome</keyword>
<dbReference type="Proteomes" id="UP000541352">
    <property type="component" value="Unassembled WGS sequence"/>
</dbReference>
<dbReference type="Pfam" id="PF19452">
    <property type="entry name" value="DUF5990"/>
    <property type="match status" value="1"/>
</dbReference>
<proteinExistence type="predicted"/>
<dbReference type="AlphaFoldDB" id="A0A7W5ZMB7"/>
<dbReference type="RefSeq" id="WP_183975718.1">
    <property type="nucleotide sequence ID" value="NZ_JACIBY010000006.1"/>
</dbReference>
<comment type="caution">
    <text evidence="1">The sequence shown here is derived from an EMBL/GenBank/DDBJ whole genome shotgun (WGS) entry which is preliminary data.</text>
</comment>
<name>A0A7W5ZMB7_9BACT</name>
<dbReference type="InterPro" id="IPR046032">
    <property type="entry name" value="DUF5990"/>
</dbReference>
<sequence length="144" mass="15811">MEREIKLRIILEKPKPATDFGIQEGSGHNYVTLQKQKSTGDDLTFEATVRVKPSADGSPVFLGAMTQGPPKERFVYIDIGRAAGQLDTLWSRRLKIPLKSITWELIQQLETTPQSALEVRVPGVGKDGGPNCGGAKNVFFTCPQ</sequence>
<evidence type="ECO:0000313" key="1">
    <source>
        <dbReference type="EMBL" id="MBB3839453.1"/>
    </source>
</evidence>
<reference evidence="1 2" key="1">
    <citation type="submission" date="2020-08" db="EMBL/GenBank/DDBJ databases">
        <title>Genomic Encyclopedia of Type Strains, Phase IV (KMG-IV): sequencing the most valuable type-strain genomes for metagenomic binning, comparative biology and taxonomic classification.</title>
        <authorList>
            <person name="Goeker M."/>
        </authorList>
    </citation>
    <scope>NUCLEOTIDE SEQUENCE [LARGE SCALE GENOMIC DNA]</scope>
    <source>
        <strain evidence="1 2">DSM 17976</strain>
    </source>
</reference>
<gene>
    <name evidence="1" type="ORF">FHS57_003459</name>
</gene>
<accession>A0A7W5ZMB7</accession>
<dbReference type="EMBL" id="JACIBY010000006">
    <property type="protein sequence ID" value="MBB3839453.1"/>
    <property type="molecule type" value="Genomic_DNA"/>
</dbReference>